<dbReference type="InterPro" id="IPR001077">
    <property type="entry name" value="COMT_C"/>
</dbReference>
<dbReference type="EC" id="2.1.1.210" evidence="6"/>
<dbReference type="SUPFAM" id="SSF53335">
    <property type="entry name" value="S-adenosyl-L-methionine-dependent methyltransferases"/>
    <property type="match status" value="1"/>
</dbReference>
<dbReference type="Gene3D" id="1.10.287.1350">
    <property type="match status" value="1"/>
</dbReference>
<dbReference type="Proteomes" id="UP000193570">
    <property type="component" value="Unassembled WGS sequence"/>
</dbReference>
<dbReference type="OrthoDB" id="7418600at2"/>
<keyword evidence="3" id="KW-0949">S-adenosyl-L-methionine</keyword>
<dbReference type="PIRSF" id="PIRSF005739">
    <property type="entry name" value="O-mtase"/>
    <property type="match status" value="1"/>
</dbReference>
<protein>
    <submittedName>
        <fullName evidence="6">Demethylspheroidene O-methyltransferase</fullName>
        <ecNumber evidence="6">2.1.1.210</ecNumber>
    </submittedName>
</protein>
<dbReference type="GO" id="GO:0032259">
    <property type="term" value="P:methylation"/>
    <property type="evidence" value="ECO:0007669"/>
    <property type="project" value="UniProtKB-KW"/>
</dbReference>
<organism evidence="6 7">
    <name type="scientific">Roseivivax jejudonensis</name>
    <dbReference type="NCBI Taxonomy" id="1529041"/>
    <lineage>
        <taxon>Bacteria</taxon>
        <taxon>Pseudomonadati</taxon>
        <taxon>Pseudomonadota</taxon>
        <taxon>Alphaproteobacteria</taxon>
        <taxon>Rhodobacterales</taxon>
        <taxon>Roseobacteraceae</taxon>
        <taxon>Roseivivax</taxon>
    </lineage>
</organism>
<evidence type="ECO:0000313" key="7">
    <source>
        <dbReference type="Proteomes" id="UP000193570"/>
    </source>
</evidence>
<dbReference type="AlphaFoldDB" id="A0A1X6ZP95"/>
<dbReference type="PANTHER" id="PTHR43712:SF2">
    <property type="entry name" value="O-METHYLTRANSFERASE CICE"/>
    <property type="match status" value="1"/>
</dbReference>
<dbReference type="PROSITE" id="PS51683">
    <property type="entry name" value="SAM_OMT_II"/>
    <property type="match status" value="1"/>
</dbReference>
<dbReference type="InterPro" id="IPR016461">
    <property type="entry name" value="COMT-like"/>
</dbReference>
<name>A0A1X6ZP95_9RHOB</name>
<dbReference type="SUPFAM" id="SSF46785">
    <property type="entry name" value="Winged helix' DNA-binding domain"/>
    <property type="match status" value="1"/>
</dbReference>
<accession>A0A1X6ZP95</accession>
<dbReference type="Pfam" id="PF00891">
    <property type="entry name" value="Methyltransf_2"/>
    <property type="match status" value="1"/>
</dbReference>
<dbReference type="InterPro" id="IPR036390">
    <property type="entry name" value="WH_DNA-bd_sf"/>
</dbReference>
<gene>
    <name evidence="6" type="primary">crtF_2</name>
    <name evidence="6" type="ORF">ROJ8625_02860</name>
</gene>
<evidence type="ECO:0000256" key="3">
    <source>
        <dbReference type="ARBA" id="ARBA00022691"/>
    </source>
</evidence>
<dbReference type="GO" id="GO:0046983">
    <property type="term" value="F:protein dimerization activity"/>
    <property type="evidence" value="ECO:0007669"/>
    <property type="project" value="InterPro"/>
</dbReference>
<evidence type="ECO:0000259" key="4">
    <source>
        <dbReference type="Pfam" id="PF00891"/>
    </source>
</evidence>
<dbReference type="InterPro" id="IPR036388">
    <property type="entry name" value="WH-like_DNA-bd_sf"/>
</dbReference>
<evidence type="ECO:0000256" key="1">
    <source>
        <dbReference type="ARBA" id="ARBA00022603"/>
    </source>
</evidence>
<dbReference type="CDD" id="cd02440">
    <property type="entry name" value="AdoMet_MTases"/>
    <property type="match status" value="1"/>
</dbReference>
<dbReference type="PANTHER" id="PTHR43712">
    <property type="entry name" value="PUTATIVE (AFU_ORTHOLOGUE AFUA_4G14580)-RELATED"/>
    <property type="match status" value="1"/>
</dbReference>
<dbReference type="InterPro" id="IPR012967">
    <property type="entry name" value="COMT_dimerisation"/>
</dbReference>
<keyword evidence="7" id="KW-1185">Reference proteome</keyword>
<dbReference type="Pfam" id="PF08100">
    <property type="entry name" value="Dimerisation"/>
    <property type="match status" value="1"/>
</dbReference>
<evidence type="ECO:0000256" key="2">
    <source>
        <dbReference type="ARBA" id="ARBA00022679"/>
    </source>
</evidence>
<dbReference type="InterPro" id="IPR029063">
    <property type="entry name" value="SAM-dependent_MTases_sf"/>
</dbReference>
<dbReference type="GO" id="GO:0008171">
    <property type="term" value="F:O-methyltransferase activity"/>
    <property type="evidence" value="ECO:0007669"/>
    <property type="project" value="InterPro"/>
</dbReference>
<proteinExistence type="predicted"/>
<keyword evidence="2 6" id="KW-0808">Transferase</keyword>
<sequence length="377" mass="40470">MAAPADLPAHAPRPDWRTRVLRWVARPGFQAWAARFPLSRRYVRRKGTDLFDLVQGFVSSQVLLALVDLQLCHHLADGPRHPDDLAGVVDVRADRLARLLQAGAALGLLRRTRDGRFGLEPSGAALIGVPGLEAMIAHHRILYRDLADPVAFLRGDTEPELAQLWPYVFGAGAAEDPARARRYSRLMADSQALVAADTLGAVSLSGVTHLLDVGGGTGVFAEAAARANPQLQVTLMELPAVAEAARERLAGSDVSDRIDIVGGSFRDEALPTGADAISLVRVLFDHEDDTVVALLERVYAALPPGGTVIVSEPMSGGARPDRAGDVFYSFYTMAMGTGTVRAPDRIARLLTDAGFVRVSAPRPLRSFVTRVVTATRP</sequence>
<keyword evidence="1 6" id="KW-0489">Methyltransferase</keyword>
<dbReference type="GO" id="GO:0043803">
    <property type="term" value="F:hydroxyneurosporene-O-methyltransferase activity"/>
    <property type="evidence" value="ECO:0007669"/>
    <property type="project" value="UniProtKB-EC"/>
</dbReference>
<dbReference type="Gene3D" id="3.40.50.150">
    <property type="entry name" value="Vaccinia Virus protein VP39"/>
    <property type="match status" value="1"/>
</dbReference>
<dbReference type="RefSeq" id="WP_143535133.1">
    <property type="nucleotide sequence ID" value="NZ_FWFK01000005.1"/>
</dbReference>
<feature type="domain" description="O-methyltransferase dimerisation" evidence="5">
    <location>
        <begin position="52"/>
        <end position="123"/>
    </location>
</feature>
<dbReference type="Gene3D" id="1.10.10.10">
    <property type="entry name" value="Winged helix-like DNA-binding domain superfamily/Winged helix DNA-binding domain"/>
    <property type="match status" value="1"/>
</dbReference>
<evidence type="ECO:0000313" key="6">
    <source>
        <dbReference type="EMBL" id="SLN57232.1"/>
    </source>
</evidence>
<feature type="domain" description="O-methyltransferase C-terminal" evidence="4">
    <location>
        <begin position="143"/>
        <end position="355"/>
    </location>
</feature>
<reference evidence="6 7" key="1">
    <citation type="submission" date="2017-03" db="EMBL/GenBank/DDBJ databases">
        <authorList>
            <person name="Afonso C.L."/>
            <person name="Miller P.J."/>
            <person name="Scott M.A."/>
            <person name="Spackman E."/>
            <person name="Goraichik I."/>
            <person name="Dimitrov K.M."/>
            <person name="Suarez D.L."/>
            <person name="Swayne D.E."/>
        </authorList>
    </citation>
    <scope>NUCLEOTIDE SEQUENCE [LARGE SCALE GENOMIC DNA]</scope>
    <source>
        <strain evidence="6 7">CECT 8625</strain>
    </source>
</reference>
<evidence type="ECO:0000259" key="5">
    <source>
        <dbReference type="Pfam" id="PF08100"/>
    </source>
</evidence>
<dbReference type="EMBL" id="FWFK01000005">
    <property type="protein sequence ID" value="SLN57232.1"/>
    <property type="molecule type" value="Genomic_DNA"/>
</dbReference>